<evidence type="ECO:0000313" key="4">
    <source>
        <dbReference type="Proteomes" id="UP000054565"/>
    </source>
</evidence>
<dbReference type="AlphaFoldDB" id="A0A0J7B2E1"/>
<keyword evidence="2" id="KW-0472">Membrane</keyword>
<dbReference type="EMBL" id="DS028094">
    <property type="protein sequence ID" value="KMP03982.1"/>
    <property type="molecule type" value="Genomic_DNA"/>
</dbReference>
<evidence type="ECO:0000313" key="3">
    <source>
        <dbReference type="EMBL" id="KMP03982.1"/>
    </source>
</evidence>
<feature type="transmembrane region" description="Helical" evidence="2">
    <location>
        <begin position="21"/>
        <end position="38"/>
    </location>
</feature>
<organism evidence="3 4">
    <name type="scientific">Coccidioides immitis RMSCC 2394</name>
    <dbReference type="NCBI Taxonomy" id="404692"/>
    <lineage>
        <taxon>Eukaryota</taxon>
        <taxon>Fungi</taxon>
        <taxon>Dikarya</taxon>
        <taxon>Ascomycota</taxon>
        <taxon>Pezizomycotina</taxon>
        <taxon>Eurotiomycetes</taxon>
        <taxon>Eurotiomycetidae</taxon>
        <taxon>Onygenales</taxon>
        <taxon>Onygenaceae</taxon>
        <taxon>Coccidioides</taxon>
    </lineage>
</organism>
<keyword evidence="2" id="KW-0812">Transmembrane</keyword>
<feature type="region of interest" description="Disordered" evidence="1">
    <location>
        <begin position="93"/>
        <end position="115"/>
    </location>
</feature>
<keyword evidence="2" id="KW-1133">Transmembrane helix</keyword>
<sequence length="204" mass="22532">MAPTYQLSEPSSGIFQFSIKTPLYIAVPLVVILTFLGVRKYRNASSRYAPCEIGTQKTPIPSRDKHASVVEDTKCLLGPNLASHSISVSGPCGMKSPTFEHSNTTSETSEQKQREAFPLSKTPIHHGGNMCATLPPARFASASLAECQQIPSVTESGIRESSHFQTQQRIMLAHPHRRSETVQFFNGMGPDKGRVWKRKVIEYS</sequence>
<protein>
    <submittedName>
        <fullName evidence="3">Uncharacterized protein</fullName>
    </submittedName>
</protein>
<proteinExistence type="predicted"/>
<evidence type="ECO:0000256" key="2">
    <source>
        <dbReference type="SAM" id="Phobius"/>
    </source>
</evidence>
<name>A0A0J7B2E1_COCIT</name>
<dbReference type="Proteomes" id="UP000054565">
    <property type="component" value="Unassembled WGS sequence"/>
</dbReference>
<gene>
    <name evidence="3" type="ORF">CIRG_03674</name>
</gene>
<feature type="compositionally biased region" description="Polar residues" evidence="1">
    <location>
        <begin position="99"/>
        <end position="108"/>
    </location>
</feature>
<evidence type="ECO:0000256" key="1">
    <source>
        <dbReference type="SAM" id="MobiDB-lite"/>
    </source>
</evidence>
<accession>A0A0J7B2E1</accession>
<reference evidence="4" key="1">
    <citation type="journal article" date="2010" name="Genome Res.">
        <title>Population genomic sequencing of Coccidioides fungi reveals recent hybridization and transposon control.</title>
        <authorList>
            <person name="Neafsey D.E."/>
            <person name="Barker B.M."/>
            <person name="Sharpton T.J."/>
            <person name="Stajich J.E."/>
            <person name="Park D.J."/>
            <person name="Whiston E."/>
            <person name="Hung C.-Y."/>
            <person name="McMahan C."/>
            <person name="White J."/>
            <person name="Sykes S."/>
            <person name="Heiman D."/>
            <person name="Young S."/>
            <person name="Zeng Q."/>
            <person name="Abouelleil A."/>
            <person name="Aftuck L."/>
            <person name="Bessette D."/>
            <person name="Brown A."/>
            <person name="FitzGerald M."/>
            <person name="Lui A."/>
            <person name="Macdonald J.P."/>
            <person name="Priest M."/>
            <person name="Orbach M.J."/>
            <person name="Galgiani J.N."/>
            <person name="Kirkland T.N."/>
            <person name="Cole G.T."/>
            <person name="Birren B.W."/>
            <person name="Henn M.R."/>
            <person name="Taylor J.W."/>
            <person name="Rounsley S.D."/>
        </authorList>
    </citation>
    <scope>NUCLEOTIDE SEQUENCE [LARGE SCALE GENOMIC DNA]</scope>
    <source>
        <strain evidence="4">RMSCC 2394</strain>
    </source>
</reference>